<feature type="compositionally biased region" description="Polar residues" evidence="2">
    <location>
        <begin position="210"/>
        <end position="222"/>
    </location>
</feature>
<feature type="compositionally biased region" description="Low complexity" evidence="2">
    <location>
        <begin position="183"/>
        <end position="209"/>
    </location>
</feature>
<dbReference type="Proteomes" id="UP000092666">
    <property type="component" value="Unassembled WGS sequence"/>
</dbReference>
<feature type="coiled-coil region" evidence="1">
    <location>
        <begin position="34"/>
        <end position="106"/>
    </location>
</feature>
<feature type="compositionally biased region" description="Low complexity" evidence="2">
    <location>
        <begin position="365"/>
        <end position="390"/>
    </location>
</feature>
<evidence type="ECO:0000256" key="1">
    <source>
        <dbReference type="SAM" id="Coils"/>
    </source>
</evidence>
<feature type="compositionally biased region" description="Polar residues" evidence="2">
    <location>
        <begin position="409"/>
        <end position="420"/>
    </location>
</feature>
<evidence type="ECO:0000313" key="3">
    <source>
        <dbReference type="EMBL" id="OCF38184.1"/>
    </source>
</evidence>
<sequence length="492" mass="54499">MSRTTIANLESQLSSITHELELATFLNKGILQTNTEYKLRVAELESENAMLQKAETRLSKTEDRLEEAERRLRTFVVEREDWEVEKQRESAEKDKLAQERDAWEKKYWALRIRIQDALSADDSQEEEGMATRPPPKTQQRQLASLVNPDHRANRNGSAGGSGNSYYKKDDIRTPQQAAETKSRLISSSRRQSLSRQQPQPQLQPVASSSKISLSPIIQPSRAQSKKRRRVQDSSSGDDEDQDGHQAGVEKAEGEPDDAEKEGTRSRGHLFYRRARDHRMILDGADDHLNFDLEDDDDEVFGGIVEVGDGDLEGRLQSDPLVGSQLYSQTPPKDLSPSRRINRIPKTSSSASVAGTGQKSKRRSQVATTTVATMSTPTPNTKANITANNNKSSEKNHTSSTIKPLKIKSDPTTGHVQTQFVSGVKDEPISVSPEDPTKSRGGRAVDAKKPRRQYQRKSGNGPVTKFWSNTGAGDTHQGGGSGSESEDDPLAMV</sequence>
<accession>A0A1B9H4I6</accession>
<protein>
    <submittedName>
        <fullName evidence="3">Uncharacterized protein</fullName>
    </submittedName>
</protein>
<feature type="compositionally biased region" description="Polar residues" evidence="2">
    <location>
        <begin position="344"/>
        <end position="357"/>
    </location>
</feature>
<proteinExistence type="predicted"/>
<dbReference type="AlphaFoldDB" id="A0A1B9H4I6"/>
<organism evidence="3 4">
    <name type="scientific">Kwoniella heveanensis BCC8398</name>
    <dbReference type="NCBI Taxonomy" id="1296120"/>
    <lineage>
        <taxon>Eukaryota</taxon>
        <taxon>Fungi</taxon>
        <taxon>Dikarya</taxon>
        <taxon>Basidiomycota</taxon>
        <taxon>Agaricomycotina</taxon>
        <taxon>Tremellomycetes</taxon>
        <taxon>Tremellales</taxon>
        <taxon>Cryptococcaceae</taxon>
        <taxon>Kwoniella</taxon>
    </lineage>
</organism>
<gene>
    <name evidence="3" type="ORF">I316_00409</name>
</gene>
<feature type="compositionally biased region" description="Basic and acidic residues" evidence="2">
    <location>
        <begin position="434"/>
        <end position="447"/>
    </location>
</feature>
<dbReference type="EMBL" id="KI669492">
    <property type="protein sequence ID" value="OCF38184.1"/>
    <property type="molecule type" value="Genomic_DNA"/>
</dbReference>
<feature type="compositionally biased region" description="Acidic residues" evidence="2">
    <location>
        <begin position="483"/>
        <end position="492"/>
    </location>
</feature>
<name>A0A1B9H4I6_9TREE</name>
<reference evidence="3 4" key="1">
    <citation type="submission" date="2013-07" db="EMBL/GenBank/DDBJ databases">
        <title>The Genome Sequence of Cryptococcus heveanensis BCC8398.</title>
        <authorList>
            <consortium name="The Broad Institute Genome Sequencing Platform"/>
            <person name="Cuomo C."/>
            <person name="Litvintseva A."/>
            <person name="Chen Y."/>
            <person name="Heitman J."/>
            <person name="Sun S."/>
            <person name="Springer D."/>
            <person name="Dromer F."/>
            <person name="Young S.K."/>
            <person name="Zeng Q."/>
            <person name="Gargeya S."/>
            <person name="Fitzgerald M."/>
            <person name="Abouelleil A."/>
            <person name="Alvarado L."/>
            <person name="Berlin A.M."/>
            <person name="Chapman S.B."/>
            <person name="Dewar J."/>
            <person name="Goldberg J."/>
            <person name="Griggs A."/>
            <person name="Gujja S."/>
            <person name="Hansen M."/>
            <person name="Howarth C."/>
            <person name="Imamovic A."/>
            <person name="Larimer J."/>
            <person name="McCowan C."/>
            <person name="Murphy C."/>
            <person name="Pearson M."/>
            <person name="Priest M."/>
            <person name="Roberts A."/>
            <person name="Saif S."/>
            <person name="Shea T."/>
            <person name="Sykes S."/>
            <person name="Wortman J."/>
            <person name="Nusbaum C."/>
            <person name="Birren B."/>
        </authorList>
    </citation>
    <scope>NUCLEOTIDE SEQUENCE [LARGE SCALE GENOMIC DNA]</scope>
    <source>
        <strain evidence="3 4">BCC8398</strain>
    </source>
</reference>
<keyword evidence="1" id="KW-0175">Coiled coil</keyword>
<feature type="region of interest" description="Disordered" evidence="2">
    <location>
        <begin position="309"/>
        <end position="492"/>
    </location>
</feature>
<feature type="region of interest" description="Disordered" evidence="2">
    <location>
        <begin position="119"/>
        <end position="267"/>
    </location>
</feature>
<evidence type="ECO:0000256" key="2">
    <source>
        <dbReference type="SAM" id="MobiDB-lite"/>
    </source>
</evidence>
<keyword evidence="4" id="KW-1185">Reference proteome</keyword>
<evidence type="ECO:0000313" key="4">
    <source>
        <dbReference type="Proteomes" id="UP000092666"/>
    </source>
</evidence>
<dbReference type="OrthoDB" id="2565322at2759"/>
<reference evidence="4" key="2">
    <citation type="submission" date="2013-12" db="EMBL/GenBank/DDBJ databases">
        <title>Evolution of pathogenesis and genome organization in the Tremellales.</title>
        <authorList>
            <person name="Cuomo C."/>
            <person name="Litvintseva A."/>
            <person name="Heitman J."/>
            <person name="Chen Y."/>
            <person name="Sun S."/>
            <person name="Springer D."/>
            <person name="Dromer F."/>
            <person name="Young S."/>
            <person name="Zeng Q."/>
            <person name="Chapman S."/>
            <person name="Gujja S."/>
            <person name="Saif S."/>
            <person name="Birren B."/>
        </authorList>
    </citation>
    <scope>NUCLEOTIDE SEQUENCE [LARGE SCALE GENOMIC DNA]</scope>
    <source>
        <strain evidence="4">BCC8398</strain>
    </source>
</reference>